<sequence length="150" mass="15728">MTVTEMETCGPLLSEEVNMQGINPATWGASCADTRVTHVAAIDPGFVWGLASMDVTNLVPSTLVIGLGGDGDRMLATDRDRSGLSSHLGNRRLGRFDPACYFNAMPICTPSGEAILAEEKDDPVSTDPAGSDRAAIHAGIIALITKELGL</sequence>
<proteinExistence type="predicted"/>
<reference evidence="1 2" key="1">
    <citation type="submission" date="2017-06" db="EMBL/GenBank/DDBJ databases">
        <authorList>
            <person name="Kim H.J."/>
            <person name="Triplett B.A."/>
        </authorList>
    </citation>
    <scope>NUCLEOTIDE SEQUENCE [LARGE SCALE GENOMIC DNA]</scope>
    <source>
        <strain evidence="1 2">DSM 29339</strain>
    </source>
</reference>
<protein>
    <submittedName>
        <fullName evidence="1">Uncharacterized protein</fullName>
    </submittedName>
</protein>
<dbReference type="EMBL" id="FZOY01000002">
    <property type="protein sequence ID" value="SNS61134.1"/>
    <property type="molecule type" value="Genomic_DNA"/>
</dbReference>
<dbReference type="AlphaFoldDB" id="A0A239FZE0"/>
<dbReference type="OrthoDB" id="9814760at2"/>
<organism evidence="1 2">
    <name type="scientific">Tropicimonas sediminicola</name>
    <dbReference type="NCBI Taxonomy" id="1031541"/>
    <lineage>
        <taxon>Bacteria</taxon>
        <taxon>Pseudomonadati</taxon>
        <taxon>Pseudomonadota</taxon>
        <taxon>Alphaproteobacteria</taxon>
        <taxon>Rhodobacterales</taxon>
        <taxon>Roseobacteraceae</taxon>
        <taxon>Tropicimonas</taxon>
    </lineage>
</organism>
<evidence type="ECO:0000313" key="1">
    <source>
        <dbReference type="EMBL" id="SNS61134.1"/>
    </source>
</evidence>
<gene>
    <name evidence="1" type="ORF">SAMN05421757_102863</name>
</gene>
<name>A0A239FZE0_9RHOB</name>
<accession>A0A239FZE0</accession>
<dbReference type="Proteomes" id="UP000198426">
    <property type="component" value="Unassembled WGS sequence"/>
</dbReference>
<evidence type="ECO:0000313" key="2">
    <source>
        <dbReference type="Proteomes" id="UP000198426"/>
    </source>
</evidence>
<dbReference type="RefSeq" id="WP_141134851.1">
    <property type="nucleotide sequence ID" value="NZ_FZOY01000002.1"/>
</dbReference>
<keyword evidence="2" id="KW-1185">Reference proteome</keyword>